<sequence>MSENIRDKITSTPESAAPCAIVTGGSKGIGRAVVLSLLDKGYRVAFCYRHDTPQTADFIAQVTRDFPDTLPVRADLAKAEDVSAFINTVGEAFGCIDLLVNNVGITRDGLLATMETKDIELLINNNLLSYILCSREVLKAMIPQRHGHIINISSISAQRPNKGQSIYAATKGGIESLTKALAVEVAPKNIRVNAIAPGIIQTEMSENLLKTHKELINSKVLLKRVGVVSEITSAVHFLMENHYMTGEVINVNGGLALS</sequence>
<evidence type="ECO:0000313" key="5">
    <source>
        <dbReference type="Proteomes" id="UP000036277"/>
    </source>
</evidence>
<dbReference type="PRINTS" id="PR00081">
    <property type="entry name" value="GDHRDH"/>
</dbReference>
<dbReference type="RefSeq" id="WP_047964681.1">
    <property type="nucleotide sequence ID" value="NZ_CAWMBG010000142.1"/>
</dbReference>
<proteinExistence type="inferred from homology"/>
<dbReference type="InterPro" id="IPR036291">
    <property type="entry name" value="NAD(P)-bd_dom_sf"/>
</dbReference>
<dbReference type="PRINTS" id="PR00080">
    <property type="entry name" value="SDRFAMILY"/>
</dbReference>
<reference evidence="4 5" key="1">
    <citation type="submission" date="2015-06" db="EMBL/GenBank/DDBJ databases">
        <title>Draft Whole-Genome Sequence of the Entomopathogenic Bacterium Xenorhabdus khoisanae.</title>
        <authorList>
            <person name="Naidoo S."/>
            <person name="Featherston J."/>
            <person name="Gray V.M."/>
        </authorList>
    </citation>
    <scope>NUCLEOTIDE SEQUENCE [LARGE SCALE GENOMIC DNA]</scope>
    <source>
        <strain evidence="4 5">MCB</strain>
    </source>
</reference>
<dbReference type="FunFam" id="3.40.50.720:FF:000173">
    <property type="entry name" value="3-oxoacyl-[acyl-carrier protein] reductase"/>
    <property type="match status" value="1"/>
</dbReference>
<comment type="similarity">
    <text evidence="1 3">Belongs to the short-chain dehydrogenases/reductases (SDR) family.</text>
</comment>
<evidence type="ECO:0000313" key="4">
    <source>
        <dbReference type="EMBL" id="KMJ43823.1"/>
    </source>
</evidence>
<dbReference type="PROSITE" id="PS00061">
    <property type="entry name" value="ADH_SHORT"/>
    <property type="match status" value="1"/>
</dbReference>
<accession>A0A0J5FNH5</accession>
<dbReference type="GO" id="GO:0032787">
    <property type="term" value="P:monocarboxylic acid metabolic process"/>
    <property type="evidence" value="ECO:0007669"/>
    <property type="project" value="UniProtKB-ARBA"/>
</dbReference>
<evidence type="ECO:0000256" key="2">
    <source>
        <dbReference type="ARBA" id="ARBA00023002"/>
    </source>
</evidence>
<comment type="caution">
    <text evidence="4">The sequence shown here is derived from an EMBL/GenBank/DDBJ whole genome shotgun (WGS) entry which is preliminary data.</text>
</comment>
<keyword evidence="2" id="KW-0560">Oxidoreductase</keyword>
<dbReference type="EMBL" id="LFCV01000142">
    <property type="protein sequence ID" value="KMJ43823.1"/>
    <property type="molecule type" value="Genomic_DNA"/>
</dbReference>
<dbReference type="PANTHER" id="PTHR42879">
    <property type="entry name" value="3-OXOACYL-(ACYL-CARRIER-PROTEIN) REDUCTASE"/>
    <property type="match status" value="1"/>
</dbReference>
<dbReference type="Gene3D" id="3.40.50.720">
    <property type="entry name" value="NAD(P)-binding Rossmann-like Domain"/>
    <property type="match status" value="1"/>
</dbReference>
<dbReference type="SUPFAM" id="SSF51735">
    <property type="entry name" value="NAD(P)-binding Rossmann-fold domains"/>
    <property type="match status" value="1"/>
</dbReference>
<evidence type="ECO:0008006" key="6">
    <source>
        <dbReference type="Google" id="ProtNLM"/>
    </source>
</evidence>
<dbReference type="AlphaFoldDB" id="A0A0J5FNH5"/>
<evidence type="ECO:0000256" key="1">
    <source>
        <dbReference type="ARBA" id="ARBA00006484"/>
    </source>
</evidence>
<dbReference type="InterPro" id="IPR020904">
    <property type="entry name" value="Sc_DH/Rdtase_CS"/>
</dbReference>
<keyword evidence="5" id="KW-1185">Reference proteome</keyword>
<dbReference type="Pfam" id="PF00106">
    <property type="entry name" value="adh_short"/>
    <property type="match status" value="1"/>
</dbReference>
<name>A0A0J5FNH5_9GAMM</name>
<dbReference type="PANTHER" id="PTHR42879:SF2">
    <property type="entry name" value="3-OXOACYL-[ACYL-CARRIER-PROTEIN] REDUCTASE FABG"/>
    <property type="match status" value="1"/>
</dbReference>
<dbReference type="OrthoDB" id="9804774at2"/>
<dbReference type="InterPro" id="IPR002347">
    <property type="entry name" value="SDR_fam"/>
</dbReference>
<dbReference type="InterPro" id="IPR050259">
    <property type="entry name" value="SDR"/>
</dbReference>
<protein>
    <recommendedName>
        <fullName evidence="6">3-oxoacyl-ACP reductase</fullName>
    </recommendedName>
</protein>
<gene>
    <name evidence="4" type="ORF">AB204_17625</name>
</gene>
<organism evidence="4 5">
    <name type="scientific">Xenorhabdus khoisanae</name>
    <dbReference type="NCBI Taxonomy" id="880157"/>
    <lineage>
        <taxon>Bacteria</taxon>
        <taxon>Pseudomonadati</taxon>
        <taxon>Pseudomonadota</taxon>
        <taxon>Gammaproteobacteria</taxon>
        <taxon>Enterobacterales</taxon>
        <taxon>Morganellaceae</taxon>
        <taxon>Xenorhabdus</taxon>
    </lineage>
</organism>
<dbReference type="STRING" id="880157.AB204_17625"/>
<dbReference type="PATRIC" id="fig|880157.4.peg.3784"/>
<dbReference type="GO" id="GO:0016491">
    <property type="term" value="F:oxidoreductase activity"/>
    <property type="evidence" value="ECO:0007669"/>
    <property type="project" value="UniProtKB-KW"/>
</dbReference>
<evidence type="ECO:0000256" key="3">
    <source>
        <dbReference type="RuleBase" id="RU000363"/>
    </source>
</evidence>
<dbReference type="Proteomes" id="UP000036277">
    <property type="component" value="Unassembled WGS sequence"/>
</dbReference>